<reference evidence="1" key="1">
    <citation type="journal article" date="2021" name="Proc. Natl. Acad. Sci. U.S.A.">
        <title>A Catalog of Tens of Thousands of Viruses from Human Metagenomes Reveals Hidden Associations with Chronic Diseases.</title>
        <authorList>
            <person name="Tisza M.J."/>
            <person name="Buck C.B."/>
        </authorList>
    </citation>
    <scope>NUCLEOTIDE SEQUENCE</scope>
    <source>
        <strain evidence="1">CtCIv11</strain>
    </source>
</reference>
<sequence>MYGENPYPHIFLKKERLIMNRENFIEGLGVESSNMNENWITNVLIESIDSNLSDGNPRGHRNLIIVMEELAELSQAIAKELRDKGDNINLLEELADVQLGIYYVQEIFSITDEHLHKAMNVKMKRLENVLKHNGKYK</sequence>
<protein>
    <submittedName>
        <fullName evidence="1">Nucleoside triphosphate pyrophosphohydrolase</fullName>
    </submittedName>
</protein>
<proteinExistence type="predicted"/>
<dbReference type="Gene3D" id="1.10.287.1080">
    <property type="entry name" value="MazG-like"/>
    <property type="match status" value="1"/>
</dbReference>
<dbReference type="SUPFAM" id="SSF101386">
    <property type="entry name" value="all-alpha NTP pyrophosphatases"/>
    <property type="match status" value="1"/>
</dbReference>
<dbReference type="EMBL" id="BK032513">
    <property type="protein sequence ID" value="DAF44870.1"/>
    <property type="molecule type" value="Genomic_DNA"/>
</dbReference>
<evidence type="ECO:0000313" key="1">
    <source>
        <dbReference type="EMBL" id="DAF44870.1"/>
    </source>
</evidence>
<dbReference type="CDD" id="cd11539">
    <property type="entry name" value="NTP-PPase_u2"/>
    <property type="match status" value="1"/>
</dbReference>
<name>A0A8S5S1K3_9CAUD</name>
<accession>A0A8S5S1K3</accession>
<organism evidence="1">
    <name type="scientific">Siphoviridae sp. ctCIv11</name>
    <dbReference type="NCBI Taxonomy" id="2827806"/>
    <lineage>
        <taxon>Viruses</taxon>
        <taxon>Duplodnaviria</taxon>
        <taxon>Heunggongvirae</taxon>
        <taxon>Uroviricota</taxon>
        <taxon>Caudoviricetes</taxon>
    </lineage>
</organism>